<dbReference type="EMBL" id="LAZR01017007">
    <property type="protein sequence ID" value="KKM02163.1"/>
    <property type="molecule type" value="Genomic_DNA"/>
</dbReference>
<sequence length="114" mass="12250">MDLLKRMGSRIQLSVLALAVALPGAAFSHPHVFIDASFELVFNDSGDLAAVRIDWAYDDFYSLMLIEENGLDADSDGMPEQAALDAYAGQDVDWAAGFPGDFVIERGGVPVALD</sequence>
<protein>
    <recommendedName>
        <fullName evidence="2">DUF1007 family protein</fullName>
    </recommendedName>
</protein>
<dbReference type="InterPro" id="IPR010412">
    <property type="entry name" value="DUF1007"/>
</dbReference>
<proteinExistence type="predicted"/>
<comment type="caution">
    <text evidence="1">The sequence shown here is derived from an EMBL/GenBank/DDBJ whole genome shotgun (WGS) entry which is preliminary data.</text>
</comment>
<name>A0A0F9JTA5_9ZZZZ</name>
<accession>A0A0F9JTA5</accession>
<gene>
    <name evidence="1" type="ORF">LCGC14_1787150</name>
</gene>
<evidence type="ECO:0000313" key="1">
    <source>
        <dbReference type="EMBL" id="KKM02163.1"/>
    </source>
</evidence>
<dbReference type="AlphaFoldDB" id="A0A0F9JTA5"/>
<evidence type="ECO:0008006" key="2">
    <source>
        <dbReference type="Google" id="ProtNLM"/>
    </source>
</evidence>
<feature type="non-terminal residue" evidence="1">
    <location>
        <position position="114"/>
    </location>
</feature>
<organism evidence="1">
    <name type="scientific">marine sediment metagenome</name>
    <dbReference type="NCBI Taxonomy" id="412755"/>
    <lineage>
        <taxon>unclassified sequences</taxon>
        <taxon>metagenomes</taxon>
        <taxon>ecological metagenomes</taxon>
    </lineage>
</organism>
<reference evidence="1" key="1">
    <citation type="journal article" date="2015" name="Nature">
        <title>Complex archaea that bridge the gap between prokaryotes and eukaryotes.</title>
        <authorList>
            <person name="Spang A."/>
            <person name="Saw J.H."/>
            <person name="Jorgensen S.L."/>
            <person name="Zaremba-Niedzwiedzka K."/>
            <person name="Martijn J."/>
            <person name="Lind A.E."/>
            <person name="van Eijk R."/>
            <person name="Schleper C."/>
            <person name="Guy L."/>
            <person name="Ettema T.J."/>
        </authorList>
    </citation>
    <scope>NUCLEOTIDE SEQUENCE</scope>
</reference>
<dbReference type="Pfam" id="PF06226">
    <property type="entry name" value="DUF1007"/>
    <property type="match status" value="1"/>
</dbReference>